<evidence type="ECO:0000256" key="10">
    <source>
        <dbReference type="RuleBase" id="RU363063"/>
    </source>
</evidence>
<name>A0A1I8ANT5_9BILA</name>
<dbReference type="PANTHER" id="PTHR11214:SF378">
    <property type="entry name" value="BETA-1,3-GALACTOSYLTRANSFERASE 4"/>
    <property type="match status" value="1"/>
</dbReference>
<evidence type="ECO:0000256" key="6">
    <source>
        <dbReference type="ARBA" id="ARBA00022968"/>
    </source>
</evidence>
<keyword evidence="3 10" id="KW-0328">Glycosyltransferase</keyword>
<keyword evidence="6 10" id="KW-0735">Signal-anchor</keyword>
<keyword evidence="7 10" id="KW-1133">Transmembrane helix</keyword>
<reference evidence="12" key="1">
    <citation type="submission" date="2016-11" db="UniProtKB">
        <authorList>
            <consortium name="WormBaseParasite"/>
        </authorList>
    </citation>
    <scope>IDENTIFICATION</scope>
</reference>
<protein>
    <recommendedName>
        <fullName evidence="10">Hexosyltransferase</fullName>
        <ecNumber evidence="10">2.4.1.-</ecNumber>
    </recommendedName>
</protein>
<accession>A0A1I8ANT5</accession>
<feature type="transmembrane region" description="Helical" evidence="10">
    <location>
        <begin position="7"/>
        <end position="28"/>
    </location>
</feature>
<comment type="similarity">
    <text evidence="2 10">Belongs to the glycosyltransferase 31 family.</text>
</comment>
<evidence type="ECO:0000256" key="9">
    <source>
        <dbReference type="ARBA" id="ARBA00023136"/>
    </source>
</evidence>
<dbReference type="EC" id="2.4.1.-" evidence="10"/>
<evidence type="ECO:0000256" key="1">
    <source>
        <dbReference type="ARBA" id="ARBA00004323"/>
    </source>
</evidence>
<evidence type="ECO:0000256" key="7">
    <source>
        <dbReference type="ARBA" id="ARBA00022989"/>
    </source>
</evidence>
<dbReference type="GO" id="GO:0000139">
    <property type="term" value="C:Golgi membrane"/>
    <property type="evidence" value="ECO:0007669"/>
    <property type="project" value="UniProtKB-SubCell"/>
</dbReference>
<dbReference type="Proteomes" id="UP000095287">
    <property type="component" value="Unplaced"/>
</dbReference>
<dbReference type="GO" id="GO:0016758">
    <property type="term" value="F:hexosyltransferase activity"/>
    <property type="evidence" value="ECO:0007669"/>
    <property type="project" value="InterPro"/>
</dbReference>
<dbReference type="WBParaSite" id="L893_g7514.t1">
    <property type="protein sequence ID" value="L893_g7514.t1"/>
    <property type="gene ID" value="L893_g7514"/>
</dbReference>
<evidence type="ECO:0000313" key="11">
    <source>
        <dbReference type="Proteomes" id="UP000095287"/>
    </source>
</evidence>
<dbReference type="Gene3D" id="3.90.550.50">
    <property type="match status" value="1"/>
</dbReference>
<dbReference type="Pfam" id="PF01762">
    <property type="entry name" value="Galactosyl_T"/>
    <property type="match status" value="1"/>
</dbReference>
<keyword evidence="5 10" id="KW-0812">Transmembrane</keyword>
<dbReference type="PANTHER" id="PTHR11214">
    <property type="entry name" value="BETA-1,3-N-ACETYLGLUCOSAMINYLTRANSFERASE"/>
    <property type="match status" value="1"/>
</dbReference>
<evidence type="ECO:0000256" key="3">
    <source>
        <dbReference type="ARBA" id="ARBA00022676"/>
    </source>
</evidence>
<dbReference type="GO" id="GO:0006493">
    <property type="term" value="P:protein O-linked glycosylation"/>
    <property type="evidence" value="ECO:0007669"/>
    <property type="project" value="TreeGrafter"/>
</dbReference>
<evidence type="ECO:0000256" key="5">
    <source>
        <dbReference type="ARBA" id="ARBA00022692"/>
    </source>
</evidence>
<comment type="subcellular location">
    <subcellularLocation>
        <location evidence="1 10">Golgi apparatus membrane</location>
        <topology evidence="1 10">Single-pass type II membrane protein</topology>
    </subcellularLocation>
</comment>
<keyword evidence="11" id="KW-1185">Reference proteome</keyword>
<keyword evidence="8 10" id="KW-0333">Golgi apparatus</keyword>
<proteinExistence type="inferred from homology"/>
<dbReference type="InterPro" id="IPR002659">
    <property type="entry name" value="Glyco_trans_31"/>
</dbReference>
<evidence type="ECO:0000313" key="12">
    <source>
        <dbReference type="WBParaSite" id="L893_g7514.t1"/>
    </source>
</evidence>
<evidence type="ECO:0000256" key="4">
    <source>
        <dbReference type="ARBA" id="ARBA00022679"/>
    </source>
</evidence>
<keyword evidence="4" id="KW-0808">Transferase</keyword>
<evidence type="ECO:0000256" key="2">
    <source>
        <dbReference type="ARBA" id="ARBA00008661"/>
    </source>
</evidence>
<keyword evidence="9 10" id="KW-0472">Membrane</keyword>
<sequence length="346" mass="40036">MRIPSRQFVVIASLLLVVQLVLFVTYWYGDTIEQRGFRGPEHINATFANYYFEYEILTYLNPDRCFGKKLFIFIMSSTASFQQRDVIRRTWAAKKHIKESLVVFIVGRPHEADHHTKLMEENRQYGDIIQTTIPDTYNYTAFKIHAGYVLHVNHCFNVPFVLRADDDVIVLPDRFVHFINNGYLVNEDKAIYGIVLVGGKPVRDPKHKWYIPKDYYTPEEFPPYMNGPAYLMTRNSTKAILEKTNETTFFWIEDVMFTGIMANKTGVKQINAQGMFLYHCDLQDEAGRRAFDSWNGAGYCLRNSSSCDSSGVPYVCIINHSPDAPRSDMFRGYDELTSVQCDPLSR</sequence>
<evidence type="ECO:0000256" key="8">
    <source>
        <dbReference type="ARBA" id="ARBA00023034"/>
    </source>
</evidence>
<dbReference type="AlphaFoldDB" id="A0A1I8ANT5"/>
<organism evidence="11 12">
    <name type="scientific">Steinernema glaseri</name>
    <dbReference type="NCBI Taxonomy" id="37863"/>
    <lineage>
        <taxon>Eukaryota</taxon>
        <taxon>Metazoa</taxon>
        <taxon>Ecdysozoa</taxon>
        <taxon>Nematoda</taxon>
        <taxon>Chromadorea</taxon>
        <taxon>Rhabditida</taxon>
        <taxon>Tylenchina</taxon>
        <taxon>Panagrolaimomorpha</taxon>
        <taxon>Strongyloidoidea</taxon>
        <taxon>Steinernematidae</taxon>
        <taxon>Steinernema</taxon>
    </lineage>
</organism>